<dbReference type="Gene3D" id="3.30.40.10">
    <property type="entry name" value="Zinc/RING finger domain, C3HC4 (zinc finger)"/>
    <property type="match status" value="1"/>
</dbReference>
<dbReference type="Proteomes" id="UP001558652">
    <property type="component" value="Unassembled WGS sequence"/>
</dbReference>
<dbReference type="GO" id="GO:0008270">
    <property type="term" value="F:zinc ion binding"/>
    <property type="evidence" value="ECO:0007669"/>
    <property type="project" value="UniProtKB-KW"/>
</dbReference>
<evidence type="ECO:0000313" key="6">
    <source>
        <dbReference type="Proteomes" id="UP001558652"/>
    </source>
</evidence>
<dbReference type="AlphaFoldDB" id="A0ABD0XYZ7"/>
<evidence type="ECO:0000256" key="1">
    <source>
        <dbReference type="ARBA" id="ARBA00022723"/>
    </source>
</evidence>
<organism evidence="5 6">
    <name type="scientific">Ranatra chinensis</name>
    <dbReference type="NCBI Taxonomy" id="642074"/>
    <lineage>
        <taxon>Eukaryota</taxon>
        <taxon>Metazoa</taxon>
        <taxon>Ecdysozoa</taxon>
        <taxon>Arthropoda</taxon>
        <taxon>Hexapoda</taxon>
        <taxon>Insecta</taxon>
        <taxon>Pterygota</taxon>
        <taxon>Neoptera</taxon>
        <taxon>Paraneoptera</taxon>
        <taxon>Hemiptera</taxon>
        <taxon>Heteroptera</taxon>
        <taxon>Panheteroptera</taxon>
        <taxon>Nepomorpha</taxon>
        <taxon>Nepidae</taxon>
        <taxon>Ranatrinae</taxon>
        <taxon>Ranatra</taxon>
    </lineage>
</organism>
<keyword evidence="3" id="KW-0862">Zinc</keyword>
<comment type="caution">
    <text evidence="5">The sequence shown here is derived from an EMBL/GenBank/DDBJ whole genome shotgun (WGS) entry which is preliminary data.</text>
</comment>
<evidence type="ECO:0000313" key="5">
    <source>
        <dbReference type="EMBL" id="KAL1116462.1"/>
    </source>
</evidence>
<protein>
    <recommendedName>
        <fullName evidence="4">SP-RING-type domain-containing protein</fullName>
    </recommendedName>
</protein>
<dbReference type="InterPro" id="IPR004181">
    <property type="entry name" value="Znf_MIZ"/>
</dbReference>
<reference evidence="5 6" key="1">
    <citation type="submission" date="2024-07" db="EMBL/GenBank/DDBJ databases">
        <title>Chromosome-level genome assembly of the water stick insect Ranatra chinensis (Heteroptera: Nepidae).</title>
        <authorList>
            <person name="Liu X."/>
        </authorList>
    </citation>
    <scope>NUCLEOTIDE SEQUENCE [LARGE SCALE GENOMIC DNA]</scope>
    <source>
        <strain evidence="5">Cailab_2021Rc</strain>
        <tissue evidence="5">Muscle</tissue>
    </source>
</reference>
<keyword evidence="2" id="KW-0863">Zinc-finger</keyword>
<dbReference type="Pfam" id="PF11789">
    <property type="entry name" value="zf-Nse"/>
    <property type="match status" value="1"/>
</dbReference>
<evidence type="ECO:0000256" key="3">
    <source>
        <dbReference type="ARBA" id="ARBA00022833"/>
    </source>
</evidence>
<dbReference type="InterPro" id="IPR013083">
    <property type="entry name" value="Znf_RING/FYVE/PHD"/>
</dbReference>
<proteinExistence type="predicted"/>
<feature type="domain" description="SP-RING-type" evidence="4">
    <location>
        <begin position="147"/>
        <end position="183"/>
    </location>
</feature>
<name>A0ABD0XYZ7_9HEMI</name>
<evidence type="ECO:0000259" key="4">
    <source>
        <dbReference type="Pfam" id="PF11789"/>
    </source>
</evidence>
<keyword evidence="6" id="KW-1185">Reference proteome</keyword>
<evidence type="ECO:0000256" key="2">
    <source>
        <dbReference type="ARBA" id="ARBA00022771"/>
    </source>
</evidence>
<gene>
    <name evidence="5" type="ORF">AAG570_004935</name>
</gene>
<accession>A0ABD0XYZ7</accession>
<keyword evidence="1" id="KW-0479">Metal-binding</keyword>
<dbReference type="EMBL" id="JBFDAA010000017">
    <property type="protein sequence ID" value="KAL1116462.1"/>
    <property type="molecule type" value="Genomic_DNA"/>
</dbReference>
<sequence length="184" mass="21632">MHPLVAVWNSHYKERVMTQEVDDVEKAFKDGLDMYKTTVKLIADNVKDNKLILKELTKSLHEFVDMKIEADLVDCAKELLKEEMEKCRDRENFCVSEEFEKALNEYRKEGAFNTEPYDGLRDNFKKYIKKMTKSCEVESAEVQGIRRDPWTQQLIERPVVNKVCGHIYDQTSVDQFVARKTNVK</sequence>